<keyword evidence="7" id="KW-0546">Nucleotide metabolism</keyword>
<keyword evidence="3" id="KW-0479">Metal-binding</keyword>
<evidence type="ECO:0000256" key="7">
    <source>
        <dbReference type="ARBA" id="ARBA00023080"/>
    </source>
</evidence>
<evidence type="ECO:0000256" key="1">
    <source>
        <dbReference type="ARBA" id="ARBA00001936"/>
    </source>
</evidence>
<comment type="cofactor">
    <cofactor evidence="2">
        <name>Mg(2+)</name>
        <dbReference type="ChEBI" id="CHEBI:18420"/>
    </cofactor>
</comment>
<comment type="caution">
    <text evidence="15">The sequence shown here is derived from an EMBL/GenBank/DDBJ whole genome shotgun (WGS) entry which is preliminary data.</text>
</comment>
<dbReference type="InterPro" id="IPR050299">
    <property type="entry name" value="YjjX_NTPase"/>
</dbReference>
<reference evidence="15" key="1">
    <citation type="submission" date="2022-08" db="EMBL/GenBank/DDBJ databases">
        <title>Draft genome sequencing of Roseisolibacter agri AW1220.</title>
        <authorList>
            <person name="Tobiishi Y."/>
            <person name="Tonouchi A."/>
        </authorList>
    </citation>
    <scope>NUCLEOTIDE SEQUENCE</scope>
    <source>
        <strain evidence="15">AW1220</strain>
    </source>
</reference>
<keyword evidence="5" id="KW-0378">Hydrolase</keyword>
<name>A0AA37Q5I2_9BACT</name>
<comment type="similarity">
    <text evidence="12">Belongs to the YjjX NTPase family.</text>
</comment>
<evidence type="ECO:0000256" key="10">
    <source>
        <dbReference type="ARBA" id="ARBA00048174"/>
    </source>
</evidence>
<evidence type="ECO:0000256" key="5">
    <source>
        <dbReference type="ARBA" id="ARBA00022801"/>
    </source>
</evidence>
<dbReference type="GO" id="GO:0103023">
    <property type="term" value="F:ITPase activity"/>
    <property type="evidence" value="ECO:0007669"/>
    <property type="project" value="UniProtKB-EC"/>
</dbReference>
<proteinExistence type="inferred from homology"/>
<keyword evidence="4" id="KW-0547">Nucleotide-binding</keyword>
<dbReference type="GO" id="GO:0000166">
    <property type="term" value="F:nucleotide binding"/>
    <property type="evidence" value="ECO:0007669"/>
    <property type="project" value="UniProtKB-KW"/>
</dbReference>
<sequence>MLDLSRVRHVAVGSANPVKVAAARAVLARIAPDAVVSGVEVPSGVPDQPWGDDETRRGARTRAAGARERAGAELGVGFEGGVVAEADGSVRSCAWAAVVGPDGAEGIGGSLAMPLPAAVARRLRAGEELGHAIDGLTGESGTKHRGGAVAVLTAGLVDRQRAYEVILSYALARFLAPADWHA</sequence>
<evidence type="ECO:0000256" key="6">
    <source>
        <dbReference type="ARBA" id="ARBA00022842"/>
    </source>
</evidence>
<evidence type="ECO:0000256" key="8">
    <source>
        <dbReference type="ARBA" id="ARBA00023211"/>
    </source>
</evidence>
<keyword evidence="6" id="KW-0460">Magnesium</keyword>
<comment type="cofactor">
    <cofactor evidence="1">
        <name>Mn(2+)</name>
        <dbReference type="ChEBI" id="CHEBI:29035"/>
    </cofactor>
</comment>
<evidence type="ECO:0000313" key="16">
    <source>
        <dbReference type="Proteomes" id="UP001161325"/>
    </source>
</evidence>
<comment type="catalytic activity">
    <reaction evidence="10">
        <text>ITP + H2O = IDP + phosphate + H(+)</text>
        <dbReference type="Rhea" id="RHEA:28330"/>
        <dbReference type="ChEBI" id="CHEBI:15377"/>
        <dbReference type="ChEBI" id="CHEBI:15378"/>
        <dbReference type="ChEBI" id="CHEBI:43474"/>
        <dbReference type="ChEBI" id="CHEBI:58280"/>
        <dbReference type="ChEBI" id="CHEBI:61402"/>
        <dbReference type="EC" id="3.6.1.73"/>
    </reaction>
</comment>
<dbReference type="FunFam" id="3.90.950.10:FF:000002">
    <property type="entry name" value="Inosine/xanthosine triphosphatase"/>
    <property type="match status" value="1"/>
</dbReference>
<evidence type="ECO:0000256" key="2">
    <source>
        <dbReference type="ARBA" id="ARBA00001946"/>
    </source>
</evidence>
<keyword evidence="8" id="KW-0464">Manganese</keyword>
<dbReference type="Pfam" id="PF01931">
    <property type="entry name" value="NTPase_I-T"/>
    <property type="match status" value="1"/>
</dbReference>
<gene>
    <name evidence="15" type="ORF">rosag_06500</name>
</gene>
<keyword evidence="16" id="KW-1185">Reference proteome</keyword>
<dbReference type="RefSeq" id="WP_284348585.1">
    <property type="nucleotide sequence ID" value="NZ_BRXS01000001.1"/>
</dbReference>
<evidence type="ECO:0000256" key="12">
    <source>
        <dbReference type="ARBA" id="ARBA00060855"/>
    </source>
</evidence>
<evidence type="ECO:0000259" key="14">
    <source>
        <dbReference type="Pfam" id="PF01931"/>
    </source>
</evidence>
<dbReference type="EC" id="3.6.1.73" evidence="9"/>
<evidence type="ECO:0000256" key="9">
    <source>
        <dbReference type="ARBA" id="ARBA00038901"/>
    </source>
</evidence>
<accession>A0AA37Q5I2</accession>
<dbReference type="Proteomes" id="UP001161325">
    <property type="component" value="Unassembled WGS sequence"/>
</dbReference>
<evidence type="ECO:0000313" key="15">
    <source>
        <dbReference type="EMBL" id="GLC24137.1"/>
    </source>
</evidence>
<evidence type="ECO:0000256" key="13">
    <source>
        <dbReference type="SAM" id="MobiDB-lite"/>
    </source>
</evidence>
<evidence type="ECO:0000256" key="4">
    <source>
        <dbReference type="ARBA" id="ARBA00022741"/>
    </source>
</evidence>
<protein>
    <recommendedName>
        <fullName evidence="9">inosine/xanthosine triphosphatase</fullName>
        <ecNumber evidence="9">3.6.1.73</ecNumber>
    </recommendedName>
</protein>
<dbReference type="GO" id="GO:0006772">
    <property type="term" value="P:thiamine metabolic process"/>
    <property type="evidence" value="ECO:0007669"/>
    <property type="project" value="TreeGrafter"/>
</dbReference>
<dbReference type="EMBL" id="BRXS01000001">
    <property type="protein sequence ID" value="GLC24137.1"/>
    <property type="molecule type" value="Genomic_DNA"/>
</dbReference>
<comment type="catalytic activity">
    <reaction evidence="11">
        <text>XTP + H2O = XDP + phosphate + H(+)</text>
        <dbReference type="Rhea" id="RHEA:28406"/>
        <dbReference type="ChEBI" id="CHEBI:15377"/>
        <dbReference type="ChEBI" id="CHEBI:15378"/>
        <dbReference type="ChEBI" id="CHEBI:43474"/>
        <dbReference type="ChEBI" id="CHEBI:59884"/>
        <dbReference type="ChEBI" id="CHEBI:61314"/>
        <dbReference type="EC" id="3.6.1.73"/>
    </reaction>
</comment>
<dbReference type="AlphaFoldDB" id="A0AA37Q5I2"/>
<dbReference type="GO" id="GO:0046872">
    <property type="term" value="F:metal ion binding"/>
    <property type="evidence" value="ECO:0007669"/>
    <property type="project" value="UniProtKB-KW"/>
</dbReference>
<dbReference type="InterPro" id="IPR029001">
    <property type="entry name" value="ITPase-like_fam"/>
</dbReference>
<dbReference type="Gene3D" id="3.90.950.10">
    <property type="match status" value="1"/>
</dbReference>
<dbReference type="InterPro" id="IPR026533">
    <property type="entry name" value="NTPase/PRRC1"/>
</dbReference>
<dbReference type="GO" id="GO:0009117">
    <property type="term" value="P:nucleotide metabolic process"/>
    <property type="evidence" value="ECO:0007669"/>
    <property type="project" value="UniProtKB-KW"/>
</dbReference>
<dbReference type="PANTHER" id="PTHR34699">
    <property type="match status" value="1"/>
</dbReference>
<evidence type="ECO:0000256" key="11">
    <source>
        <dbReference type="ARBA" id="ARBA00048781"/>
    </source>
</evidence>
<dbReference type="SUPFAM" id="SSF52972">
    <property type="entry name" value="ITPase-like"/>
    <property type="match status" value="1"/>
</dbReference>
<dbReference type="PANTHER" id="PTHR34699:SF2">
    <property type="entry name" value="NON-CANONICAL PURINE NTP PHOSPHATASE_PRRC1 DOMAIN-CONTAINING PROTEIN"/>
    <property type="match status" value="1"/>
</dbReference>
<feature type="domain" description="Non-canonical purine NTP phosphatase/PRRC1" evidence="14">
    <location>
        <begin position="13"/>
        <end position="175"/>
    </location>
</feature>
<feature type="region of interest" description="Disordered" evidence="13">
    <location>
        <begin position="41"/>
        <end position="63"/>
    </location>
</feature>
<organism evidence="15 16">
    <name type="scientific">Roseisolibacter agri</name>
    <dbReference type="NCBI Taxonomy" id="2014610"/>
    <lineage>
        <taxon>Bacteria</taxon>
        <taxon>Pseudomonadati</taxon>
        <taxon>Gemmatimonadota</taxon>
        <taxon>Gemmatimonadia</taxon>
        <taxon>Gemmatimonadales</taxon>
        <taxon>Gemmatimonadaceae</taxon>
        <taxon>Roseisolibacter</taxon>
    </lineage>
</organism>
<evidence type="ECO:0000256" key="3">
    <source>
        <dbReference type="ARBA" id="ARBA00022723"/>
    </source>
</evidence>